<dbReference type="Pfam" id="PF00440">
    <property type="entry name" value="TetR_N"/>
    <property type="match status" value="1"/>
</dbReference>
<feature type="domain" description="HTH tetR-type" evidence="5">
    <location>
        <begin position="29"/>
        <end position="89"/>
    </location>
</feature>
<dbReference type="Gene3D" id="1.10.357.10">
    <property type="entry name" value="Tetracycline Repressor, domain 2"/>
    <property type="match status" value="1"/>
</dbReference>
<sequence length="210" mass="22808">MFCRFPPGTLRRVTSTDPTRSAAGRPRDSQIDHAVLDATRALLAEVGYQDVTIAAVARRAGVGTAPIYRRWPGKDALIEDAVFGSETLWLPAVTEDLHADLIAWARLFLERVAEPATRAAVPGLMSAYHHDPARYRALHDRADLPARKALADRIAPAIPDGADESATTDLVFEILVARTLTRGVTHGLDDAETFCLRTADALYAIIRAGT</sequence>
<dbReference type="InterPro" id="IPR023772">
    <property type="entry name" value="DNA-bd_HTH_TetR-type_CS"/>
</dbReference>
<protein>
    <submittedName>
        <fullName evidence="6">TetR family transcriptional regulator</fullName>
    </submittedName>
</protein>
<keyword evidence="3" id="KW-0804">Transcription</keyword>
<dbReference type="Pfam" id="PF16859">
    <property type="entry name" value="TetR_C_11"/>
    <property type="match status" value="1"/>
</dbReference>
<evidence type="ECO:0000256" key="4">
    <source>
        <dbReference type="PROSITE-ProRule" id="PRU00335"/>
    </source>
</evidence>
<organism evidence="6 7">
    <name type="scientific">Nocardia ninae NBRC 108245</name>
    <dbReference type="NCBI Taxonomy" id="1210091"/>
    <lineage>
        <taxon>Bacteria</taxon>
        <taxon>Bacillati</taxon>
        <taxon>Actinomycetota</taxon>
        <taxon>Actinomycetes</taxon>
        <taxon>Mycobacteriales</taxon>
        <taxon>Nocardiaceae</taxon>
        <taxon>Nocardia</taxon>
    </lineage>
</organism>
<dbReference type="SUPFAM" id="SSF46689">
    <property type="entry name" value="Homeodomain-like"/>
    <property type="match status" value="1"/>
</dbReference>
<comment type="caution">
    <text evidence="6">The sequence shown here is derived from an EMBL/GenBank/DDBJ whole genome shotgun (WGS) entry which is preliminary data.</text>
</comment>
<gene>
    <name evidence="6" type="ORF">NN4_71140</name>
</gene>
<dbReference type="InterPro" id="IPR009057">
    <property type="entry name" value="Homeodomain-like_sf"/>
</dbReference>
<dbReference type="InterPro" id="IPR001647">
    <property type="entry name" value="HTH_TetR"/>
</dbReference>
<name>A0A511MPQ2_9NOCA</name>
<evidence type="ECO:0000256" key="2">
    <source>
        <dbReference type="ARBA" id="ARBA00023125"/>
    </source>
</evidence>
<dbReference type="AlphaFoldDB" id="A0A511MPQ2"/>
<evidence type="ECO:0000256" key="1">
    <source>
        <dbReference type="ARBA" id="ARBA00023015"/>
    </source>
</evidence>
<dbReference type="InterPro" id="IPR050109">
    <property type="entry name" value="HTH-type_TetR-like_transc_reg"/>
</dbReference>
<dbReference type="PROSITE" id="PS01081">
    <property type="entry name" value="HTH_TETR_1"/>
    <property type="match status" value="1"/>
</dbReference>
<dbReference type="PRINTS" id="PR00455">
    <property type="entry name" value="HTHTETR"/>
</dbReference>
<dbReference type="EMBL" id="BJXA01000073">
    <property type="protein sequence ID" value="GEM42595.1"/>
    <property type="molecule type" value="Genomic_DNA"/>
</dbReference>
<proteinExistence type="predicted"/>
<keyword evidence="2 4" id="KW-0238">DNA-binding</keyword>
<dbReference type="GO" id="GO:0000976">
    <property type="term" value="F:transcription cis-regulatory region binding"/>
    <property type="evidence" value="ECO:0007669"/>
    <property type="project" value="TreeGrafter"/>
</dbReference>
<evidence type="ECO:0000259" key="5">
    <source>
        <dbReference type="PROSITE" id="PS50977"/>
    </source>
</evidence>
<dbReference type="Proteomes" id="UP000321424">
    <property type="component" value="Unassembled WGS sequence"/>
</dbReference>
<dbReference type="SUPFAM" id="SSF48498">
    <property type="entry name" value="Tetracyclin repressor-like, C-terminal domain"/>
    <property type="match status" value="1"/>
</dbReference>
<feature type="DNA-binding region" description="H-T-H motif" evidence="4">
    <location>
        <begin position="52"/>
        <end position="71"/>
    </location>
</feature>
<keyword evidence="1" id="KW-0805">Transcription regulation</keyword>
<evidence type="ECO:0000256" key="3">
    <source>
        <dbReference type="ARBA" id="ARBA00023163"/>
    </source>
</evidence>
<evidence type="ECO:0000313" key="6">
    <source>
        <dbReference type="EMBL" id="GEM42595.1"/>
    </source>
</evidence>
<dbReference type="GO" id="GO:0003700">
    <property type="term" value="F:DNA-binding transcription factor activity"/>
    <property type="evidence" value="ECO:0007669"/>
    <property type="project" value="TreeGrafter"/>
</dbReference>
<evidence type="ECO:0000313" key="7">
    <source>
        <dbReference type="Proteomes" id="UP000321424"/>
    </source>
</evidence>
<dbReference type="PANTHER" id="PTHR30055">
    <property type="entry name" value="HTH-TYPE TRANSCRIPTIONAL REGULATOR RUTR"/>
    <property type="match status" value="1"/>
</dbReference>
<dbReference type="InterPro" id="IPR036271">
    <property type="entry name" value="Tet_transcr_reg_TetR-rel_C_sf"/>
</dbReference>
<dbReference type="PROSITE" id="PS50977">
    <property type="entry name" value="HTH_TETR_2"/>
    <property type="match status" value="1"/>
</dbReference>
<keyword evidence="7" id="KW-1185">Reference proteome</keyword>
<dbReference type="PANTHER" id="PTHR30055:SF148">
    <property type="entry name" value="TETR-FAMILY TRANSCRIPTIONAL REGULATOR"/>
    <property type="match status" value="1"/>
</dbReference>
<reference evidence="6 7" key="1">
    <citation type="submission" date="2019-07" db="EMBL/GenBank/DDBJ databases">
        <title>Whole genome shotgun sequence of Nocardia ninae NBRC 108245.</title>
        <authorList>
            <person name="Hosoyama A."/>
            <person name="Uohara A."/>
            <person name="Ohji S."/>
            <person name="Ichikawa N."/>
        </authorList>
    </citation>
    <scope>NUCLEOTIDE SEQUENCE [LARGE SCALE GENOMIC DNA]</scope>
    <source>
        <strain evidence="6 7">NBRC 108245</strain>
    </source>
</reference>
<dbReference type="InterPro" id="IPR011075">
    <property type="entry name" value="TetR_C"/>
</dbReference>
<accession>A0A511MPQ2</accession>